<dbReference type="Proteomes" id="UP001446871">
    <property type="component" value="Unassembled WGS sequence"/>
</dbReference>
<comment type="caution">
    <text evidence="1">The sequence shown here is derived from an EMBL/GenBank/DDBJ whole genome shotgun (WGS) entry which is preliminary data.</text>
</comment>
<sequence length="324" mass="36714">MMDSTKKVGGTILSASLPQGSYGPVQGSRLNPLTNKAESFKGDIREWSSNVYHLKDTTVSVEDLSNVNVECDDETAQRLLNSLRPALVNDSSTPDYEFHDYTMSQDQYGVIIEEFTLDGFKVHRRTFNMFDTKDMAPKGYSAWAGAGGIQDQATKRAKLDELTVDETLRAVASLLFTDKAKPENERRFLNKEGKLRRKNAETWPALKTEVHGQMFRTRDDPDKRRQVMQGFDVCQGRTDPEYEACFRMAKDLYNKAGTLKEENKHNDYLVDVEAARLCDSISGKDIVILRDRNEELITGVATIAAHNLFTSKQTRSYSSTERMH</sequence>
<organism evidence="1 2">
    <name type="scientific">Apiospora saccharicola</name>
    <dbReference type="NCBI Taxonomy" id="335842"/>
    <lineage>
        <taxon>Eukaryota</taxon>
        <taxon>Fungi</taxon>
        <taxon>Dikarya</taxon>
        <taxon>Ascomycota</taxon>
        <taxon>Pezizomycotina</taxon>
        <taxon>Sordariomycetes</taxon>
        <taxon>Xylariomycetidae</taxon>
        <taxon>Amphisphaeriales</taxon>
        <taxon>Apiosporaceae</taxon>
        <taxon>Apiospora</taxon>
    </lineage>
</organism>
<dbReference type="EMBL" id="JAQQWM010000004">
    <property type="protein sequence ID" value="KAK8067740.1"/>
    <property type="molecule type" value="Genomic_DNA"/>
</dbReference>
<proteinExistence type="predicted"/>
<reference evidence="1 2" key="1">
    <citation type="submission" date="2023-01" db="EMBL/GenBank/DDBJ databases">
        <title>Analysis of 21 Apiospora genomes using comparative genomics revels a genus with tremendous synthesis potential of carbohydrate active enzymes and secondary metabolites.</title>
        <authorList>
            <person name="Sorensen T."/>
        </authorList>
    </citation>
    <scope>NUCLEOTIDE SEQUENCE [LARGE SCALE GENOMIC DNA]</scope>
    <source>
        <strain evidence="1 2">CBS 83171</strain>
    </source>
</reference>
<evidence type="ECO:0000313" key="1">
    <source>
        <dbReference type="EMBL" id="KAK8067740.1"/>
    </source>
</evidence>
<accession>A0ABR1V962</accession>
<name>A0ABR1V962_9PEZI</name>
<keyword evidence="2" id="KW-1185">Reference proteome</keyword>
<protein>
    <submittedName>
        <fullName evidence="1">Uncharacterized protein</fullName>
    </submittedName>
</protein>
<gene>
    <name evidence="1" type="ORF">PG996_006852</name>
</gene>
<evidence type="ECO:0000313" key="2">
    <source>
        <dbReference type="Proteomes" id="UP001446871"/>
    </source>
</evidence>